<keyword evidence="5" id="KW-1185">Reference proteome</keyword>
<accession>A0AB34K3U1</accession>
<dbReference type="Proteomes" id="UP001515480">
    <property type="component" value="Unassembled WGS sequence"/>
</dbReference>
<reference evidence="4 5" key="1">
    <citation type="journal article" date="2024" name="Science">
        <title>Giant polyketide synthase enzymes in the biosynthesis of giant marine polyether toxins.</title>
        <authorList>
            <person name="Fallon T.R."/>
            <person name="Shende V.V."/>
            <person name="Wierzbicki I.H."/>
            <person name="Pendleton A.L."/>
            <person name="Watervoot N.F."/>
            <person name="Auber R.P."/>
            <person name="Gonzalez D.J."/>
            <person name="Wisecaver J.H."/>
            <person name="Moore B.S."/>
        </authorList>
    </citation>
    <scope>NUCLEOTIDE SEQUENCE [LARGE SCALE GENOMIC DNA]</scope>
    <source>
        <strain evidence="4 5">12B1</strain>
    </source>
</reference>
<evidence type="ECO:0000313" key="4">
    <source>
        <dbReference type="EMBL" id="KAL1528915.1"/>
    </source>
</evidence>
<feature type="signal peptide" evidence="3">
    <location>
        <begin position="1"/>
        <end position="19"/>
    </location>
</feature>
<gene>
    <name evidence="4" type="ORF">AB1Y20_010237</name>
</gene>
<evidence type="ECO:0000256" key="2">
    <source>
        <dbReference type="SAM" id="Phobius"/>
    </source>
</evidence>
<keyword evidence="2" id="KW-0472">Membrane</keyword>
<evidence type="ECO:0000256" key="3">
    <source>
        <dbReference type="SAM" id="SignalP"/>
    </source>
</evidence>
<evidence type="ECO:0008006" key="6">
    <source>
        <dbReference type="Google" id="ProtNLM"/>
    </source>
</evidence>
<feature type="chain" id="PRO_5044227843" description="Transmembrane 9 superfamily member" evidence="3">
    <location>
        <begin position="20"/>
        <end position="464"/>
    </location>
</feature>
<feature type="transmembrane region" description="Helical" evidence="2">
    <location>
        <begin position="437"/>
        <end position="456"/>
    </location>
</feature>
<name>A0AB34K3U1_PRYPA</name>
<organism evidence="4 5">
    <name type="scientific">Prymnesium parvum</name>
    <name type="common">Toxic golden alga</name>
    <dbReference type="NCBI Taxonomy" id="97485"/>
    <lineage>
        <taxon>Eukaryota</taxon>
        <taxon>Haptista</taxon>
        <taxon>Haptophyta</taxon>
        <taxon>Prymnesiophyceae</taxon>
        <taxon>Prymnesiales</taxon>
        <taxon>Prymnesiaceae</taxon>
        <taxon>Prymnesium</taxon>
    </lineage>
</organism>
<protein>
    <recommendedName>
        <fullName evidence="6">Transmembrane 9 superfamily member</fullName>
    </recommendedName>
</protein>
<keyword evidence="2" id="KW-0812">Transmembrane</keyword>
<keyword evidence="2" id="KW-1133">Transmembrane helix</keyword>
<feature type="region of interest" description="Disordered" evidence="1">
    <location>
        <begin position="389"/>
        <end position="411"/>
    </location>
</feature>
<feature type="compositionally biased region" description="Polar residues" evidence="1">
    <location>
        <begin position="398"/>
        <end position="411"/>
    </location>
</feature>
<keyword evidence="3" id="KW-0732">Signal</keyword>
<evidence type="ECO:0000313" key="5">
    <source>
        <dbReference type="Proteomes" id="UP001515480"/>
    </source>
</evidence>
<evidence type="ECO:0000256" key="1">
    <source>
        <dbReference type="SAM" id="MobiDB-lite"/>
    </source>
</evidence>
<dbReference type="AlphaFoldDB" id="A0AB34K3U1"/>
<feature type="transmembrane region" description="Helical" evidence="2">
    <location>
        <begin position="338"/>
        <end position="363"/>
    </location>
</feature>
<sequence length="464" mass="51601">MLSWLLPALLLMLAQPARGQSTCADPTTSEMIDHVQTKIDFFPPAEVVSPTENAAVQMDILIGLFDIQITSISPETSSFHVTFETDMYWKNTDCEKSTSLTHACSNRAGTWYFVFAPEEDPAASTVQTTYDVNAETSVGALPVDFGPQCTSGDFLRVSTRLHNRFDMTYYPFEMHTLEVTLRAQLPVRSVRLNLLDTHPTPSHDPVPAGWTVASQFTCFNGTIERSDTGRGGKAFAWAYVTCRARVHKVDQDWCLNDLFLFFVIVLTNFFMCLGWVSRPLSSITGAPIDQRELPMEMESRSSKTAAFALAYIFAVQRHPYGHHTGFFSGGMPIISRVYFLGLTSLAISGLWSSILSVLAIAAVRDRSLQPSFWSAMVLQIRDIARSVAPTDDDDASARPSQAAWTAPSHPSRQQTFSASVSQEEAKRFRMQISKMDFCVIISVHMTAIILALVWLIEGLLEYSA</sequence>
<dbReference type="EMBL" id="JBGBPQ010000002">
    <property type="protein sequence ID" value="KAL1528915.1"/>
    <property type="molecule type" value="Genomic_DNA"/>
</dbReference>
<proteinExistence type="predicted"/>
<comment type="caution">
    <text evidence="4">The sequence shown here is derived from an EMBL/GenBank/DDBJ whole genome shotgun (WGS) entry which is preliminary data.</text>
</comment>